<dbReference type="PANTHER" id="PTHR10366:SF736">
    <property type="entry name" value="NAD-DEPENDENT EPIMERASE_DEHYDRATASE DOMAIN-CONTAINING PROTEIN"/>
    <property type="match status" value="1"/>
</dbReference>
<keyword evidence="1" id="KW-0560">Oxidoreductase</keyword>
<dbReference type="PANTHER" id="PTHR10366">
    <property type="entry name" value="NAD DEPENDENT EPIMERASE/DEHYDRATASE"/>
    <property type="match status" value="1"/>
</dbReference>
<protein>
    <submittedName>
        <fullName evidence="2">Dihydroflavonol-4-reductase</fullName>
    </submittedName>
</protein>
<evidence type="ECO:0000256" key="1">
    <source>
        <dbReference type="ARBA" id="ARBA00023002"/>
    </source>
</evidence>
<dbReference type="Gene3D" id="3.40.50.720">
    <property type="entry name" value="NAD(P)-binding Rossmann-like Domain"/>
    <property type="match status" value="2"/>
</dbReference>
<reference evidence="2" key="1">
    <citation type="journal article" date="2013" name="Nature">
        <title>Draft genome of the wheat A-genome progenitor Triticum urartu.</title>
        <authorList>
            <person name="Ling H.Q."/>
            <person name="Zhao S."/>
            <person name="Liu D."/>
            <person name="Wang J."/>
            <person name="Sun H."/>
            <person name="Zhang C."/>
            <person name="Fan H."/>
            <person name="Li D."/>
            <person name="Dong L."/>
            <person name="Tao Y."/>
            <person name="Gao C."/>
            <person name="Wu H."/>
            <person name="Li Y."/>
            <person name="Cui Y."/>
            <person name="Guo X."/>
            <person name="Zheng S."/>
            <person name="Wang B."/>
            <person name="Yu K."/>
            <person name="Liang Q."/>
            <person name="Yang W."/>
            <person name="Lou X."/>
            <person name="Chen J."/>
            <person name="Feng M."/>
            <person name="Jian J."/>
            <person name="Zhang X."/>
            <person name="Luo G."/>
            <person name="Jiang Y."/>
            <person name="Liu J."/>
            <person name="Wang Z."/>
            <person name="Sha Y."/>
            <person name="Zhang B."/>
            <person name="Wu H."/>
            <person name="Tang D."/>
            <person name="Shen Q."/>
            <person name="Xue P."/>
            <person name="Zou S."/>
            <person name="Wang X."/>
            <person name="Liu X."/>
            <person name="Wang F."/>
            <person name="Yang Y."/>
            <person name="An X."/>
            <person name="Dong Z."/>
            <person name="Zhang K."/>
            <person name="Zhang X."/>
            <person name="Luo M.C."/>
            <person name="Dvorak J."/>
            <person name="Tong Y."/>
            <person name="Wang J."/>
            <person name="Yang H."/>
            <person name="Li Z."/>
            <person name="Wang D."/>
            <person name="Zhang A."/>
            <person name="Wang J."/>
        </authorList>
    </citation>
    <scope>NUCLEOTIDE SEQUENCE</scope>
</reference>
<dbReference type="OMA" id="PGFIASW"/>
<name>M7Z2M0_TRIUA</name>
<dbReference type="STRING" id="4572.M7Z2M0"/>
<sequence>MSRVCVTGAAGDIASWLVKKLLDRGCTVHGTVRDLGDEKKTGLWLVKKLLDRGCTVHGTVRDLGDEKKTGLLRSLPGAAERLVLFEADIYDAASFEPAIQGCEFVFLVATPLQHNSGSSKPSTDPALTACL</sequence>
<dbReference type="SUPFAM" id="SSF51735">
    <property type="entry name" value="NAD(P)-binding Rossmann-fold domains"/>
    <property type="match status" value="2"/>
</dbReference>
<gene>
    <name evidence="2" type="ORF">TRIUR3_15684</name>
</gene>
<organism evidence="2">
    <name type="scientific">Triticum urartu</name>
    <name type="common">Red wild einkorn</name>
    <name type="synonym">Crithodium urartu</name>
    <dbReference type="NCBI Taxonomy" id="4572"/>
    <lineage>
        <taxon>Eukaryota</taxon>
        <taxon>Viridiplantae</taxon>
        <taxon>Streptophyta</taxon>
        <taxon>Embryophyta</taxon>
        <taxon>Tracheophyta</taxon>
        <taxon>Spermatophyta</taxon>
        <taxon>Magnoliopsida</taxon>
        <taxon>Liliopsida</taxon>
        <taxon>Poales</taxon>
        <taxon>Poaceae</taxon>
        <taxon>BOP clade</taxon>
        <taxon>Pooideae</taxon>
        <taxon>Triticodae</taxon>
        <taxon>Triticeae</taxon>
        <taxon>Triticinae</taxon>
        <taxon>Triticum</taxon>
    </lineage>
</organism>
<dbReference type="InterPro" id="IPR036291">
    <property type="entry name" value="NAD(P)-bd_dom_sf"/>
</dbReference>
<dbReference type="eggNOG" id="KOG1502">
    <property type="taxonomic scope" value="Eukaryota"/>
</dbReference>
<accession>M7Z2M0</accession>
<evidence type="ECO:0000313" key="2">
    <source>
        <dbReference type="EMBL" id="EMS57378.1"/>
    </source>
</evidence>
<dbReference type="AlphaFoldDB" id="M7Z2M0"/>
<dbReference type="EMBL" id="KD146068">
    <property type="protein sequence ID" value="EMS57378.1"/>
    <property type="molecule type" value="Genomic_DNA"/>
</dbReference>
<proteinExistence type="predicted"/>
<dbReference type="InterPro" id="IPR050425">
    <property type="entry name" value="NAD(P)_dehydrat-like"/>
</dbReference>
<dbReference type="GO" id="GO:0016616">
    <property type="term" value="F:oxidoreductase activity, acting on the CH-OH group of donors, NAD or NADP as acceptor"/>
    <property type="evidence" value="ECO:0007669"/>
    <property type="project" value="TreeGrafter"/>
</dbReference>